<protein>
    <submittedName>
        <fullName evidence="9">Chromosomal protein D1 isoform X1</fullName>
    </submittedName>
</protein>
<dbReference type="SMART" id="SM00384">
    <property type="entry name" value="AT_hook"/>
    <property type="match status" value="13"/>
</dbReference>
<evidence type="ECO:0000256" key="6">
    <source>
        <dbReference type="ARBA" id="ARBA00023242"/>
    </source>
</evidence>
<evidence type="ECO:0000256" key="3">
    <source>
        <dbReference type="ARBA" id="ARBA00023015"/>
    </source>
</evidence>
<dbReference type="GeneID" id="114432424"/>
<accession>A0A6P7HKV3</accession>
<feature type="compositionally biased region" description="Basic and acidic residues" evidence="7">
    <location>
        <begin position="189"/>
        <end position="199"/>
    </location>
</feature>
<dbReference type="PANTHER" id="PTHR23341">
    <property type="entry name" value="HIGH MOBILITY GROUP PROTEINS HMG-A AND C"/>
    <property type="match status" value="1"/>
</dbReference>
<keyword evidence="3" id="KW-0805">Transcription regulation</keyword>
<dbReference type="RefSeq" id="XP_028256235.1">
    <property type="nucleotide sequence ID" value="XM_028400434.1"/>
</dbReference>
<feature type="region of interest" description="Disordered" evidence="7">
    <location>
        <begin position="1"/>
        <end position="507"/>
    </location>
</feature>
<dbReference type="PROSITE" id="PS00354">
    <property type="entry name" value="HMGI_Y"/>
    <property type="match status" value="1"/>
</dbReference>
<feature type="compositionally biased region" description="Basic residues" evidence="7">
    <location>
        <begin position="268"/>
        <end position="277"/>
    </location>
</feature>
<dbReference type="Proteomes" id="UP000515145">
    <property type="component" value="Chromosome 2"/>
</dbReference>
<dbReference type="PANTHER" id="PTHR23341:SF2">
    <property type="entry name" value="HIGH MOBILITY GROUP PROTEIN HMG-12"/>
    <property type="match status" value="1"/>
</dbReference>
<keyword evidence="6" id="KW-0539">Nucleus</keyword>
<feature type="compositionally biased region" description="Basic residues" evidence="7">
    <location>
        <begin position="433"/>
        <end position="447"/>
    </location>
</feature>
<evidence type="ECO:0000313" key="8">
    <source>
        <dbReference type="Proteomes" id="UP000515145"/>
    </source>
</evidence>
<evidence type="ECO:0000256" key="2">
    <source>
        <dbReference type="ARBA" id="ARBA00010812"/>
    </source>
</evidence>
<reference evidence="9" key="1">
    <citation type="submission" date="2025-08" db="UniProtKB">
        <authorList>
            <consortium name="RefSeq"/>
        </authorList>
    </citation>
    <scope>IDENTIFICATION</scope>
</reference>
<comment type="similarity">
    <text evidence="2">Belongs to the HMGA family.</text>
</comment>
<feature type="compositionally biased region" description="Polar residues" evidence="7">
    <location>
        <begin position="454"/>
        <end position="464"/>
    </location>
</feature>
<dbReference type="InParanoid" id="A0A6P7HKV3"/>
<feature type="compositionally biased region" description="Basic and acidic residues" evidence="7">
    <location>
        <begin position="114"/>
        <end position="123"/>
    </location>
</feature>
<evidence type="ECO:0000256" key="5">
    <source>
        <dbReference type="ARBA" id="ARBA00023163"/>
    </source>
</evidence>
<dbReference type="PRINTS" id="PR00929">
    <property type="entry name" value="ATHOOK"/>
</dbReference>
<keyword evidence="8" id="KW-1185">Reference proteome</keyword>
<feature type="compositionally biased region" description="Polar residues" evidence="7">
    <location>
        <begin position="251"/>
        <end position="266"/>
    </location>
</feature>
<dbReference type="InterPro" id="IPR017956">
    <property type="entry name" value="AT_hook_DNA-bd_motif"/>
</dbReference>
<evidence type="ECO:0000313" key="9">
    <source>
        <dbReference type="RefSeq" id="XP_028256235.1"/>
    </source>
</evidence>
<dbReference type="GO" id="GO:0003712">
    <property type="term" value="F:transcription coregulator activity"/>
    <property type="evidence" value="ECO:0007669"/>
    <property type="project" value="TreeGrafter"/>
</dbReference>
<keyword evidence="4" id="KW-0238">DNA-binding</keyword>
<feature type="compositionally biased region" description="Basic residues" evidence="7">
    <location>
        <begin position="323"/>
        <end position="345"/>
    </location>
</feature>
<name>A0A6P7HKV3_9TELE</name>
<feature type="compositionally biased region" description="Basic residues" evidence="7">
    <location>
        <begin position="293"/>
        <end position="316"/>
    </location>
</feature>
<feature type="compositionally biased region" description="Basic residues" evidence="7">
    <location>
        <begin position="211"/>
        <end position="224"/>
    </location>
</feature>
<evidence type="ECO:0000256" key="7">
    <source>
        <dbReference type="SAM" id="MobiDB-lite"/>
    </source>
</evidence>
<dbReference type="GO" id="GO:0003677">
    <property type="term" value="F:DNA binding"/>
    <property type="evidence" value="ECO:0007669"/>
    <property type="project" value="UniProtKB-KW"/>
</dbReference>
<dbReference type="AlphaFoldDB" id="A0A6P7HKV3"/>
<sequence length="507" mass="54646">MGNQSLSGGKPTEVIQAEGSNMEEETVTAETEQEDAVSNKSELSEESPIVKVKRGRGRGRTQGSKEQKVSVTGTNQTELVSANSNGGSPQPQRGRGRPRLSDRKDTKQQGSGDNHAHNSDKTPRGPGRPKGSKKQASNDTSVTEGSPMKASSSKKSSSESIAEKAAAVDLPNGGSVTPKRGRPKGSTKRKSESLTRGDAEEGTGSSETPRKRGRPKGSLNKKPRLMAELGNDGEVNASLQKRGRGRPRKVVNNTGGATQLSSNGISKTPRRGRGRPRKSIEQKSGKQSSLLLKRGRGRPKGSLNKVRHGKVGRPRKLQVLLPKKGKKRGRPRLHPQPGKRGRPRKYPVPLPEEVKKPKVWKPLGRPRKYPRADPPEGVPSTPRRGRGRPRKSESKRGVHLRKGVPATPSRDGPPRKRGRPPLKPKSEGGTSTTRKRGRPKGSVKHKATREMETDSTFPSQSKAENVSPAAGMEGEEEAVKGNTDGLEDSTQETPVNQDVSSDNSNQA</sequence>
<comment type="subcellular location">
    <subcellularLocation>
        <location evidence="1">Nucleus</location>
    </subcellularLocation>
</comment>
<gene>
    <name evidence="9" type="primary">LOC114432424</name>
</gene>
<proteinExistence type="inferred from homology"/>
<dbReference type="OrthoDB" id="8959848at2759"/>
<dbReference type="GO" id="GO:0006355">
    <property type="term" value="P:regulation of DNA-templated transcription"/>
    <property type="evidence" value="ECO:0007669"/>
    <property type="project" value="InterPro"/>
</dbReference>
<feature type="compositionally biased region" description="Polar residues" evidence="7">
    <location>
        <begin position="491"/>
        <end position="507"/>
    </location>
</feature>
<evidence type="ECO:0000256" key="1">
    <source>
        <dbReference type="ARBA" id="ARBA00004123"/>
    </source>
</evidence>
<dbReference type="GO" id="GO:0005634">
    <property type="term" value="C:nucleus"/>
    <property type="evidence" value="ECO:0007669"/>
    <property type="project" value="UniProtKB-SubCell"/>
</dbReference>
<feature type="compositionally biased region" description="Basic residues" evidence="7">
    <location>
        <begin position="179"/>
        <end position="188"/>
    </location>
</feature>
<keyword evidence="5" id="KW-0804">Transcription</keyword>
<evidence type="ECO:0000256" key="4">
    <source>
        <dbReference type="ARBA" id="ARBA00023125"/>
    </source>
</evidence>
<dbReference type="InterPro" id="IPR000637">
    <property type="entry name" value="HMGI/Y_DNA-bd_CS"/>
</dbReference>
<feature type="compositionally biased region" description="Polar residues" evidence="7">
    <location>
        <begin position="134"/>
        <end position="144"/>
    </location>
</feature>
<feature type="compositionally biased region" description="Acidic residues" evidence="7">
    <location>
        <begin position="21"/>
        <end position="35"/>
    </location>
</feature>
<organism evidence="8 9">
    <name type="scientific">Parambassis ranga</name>
    <name type="common">Indian glassy fish</name>
    <dbReference type="NCBI Taxonomy" id="210632"/>
    <lineage>
        <taxon>Eukaryota</taxon>
        <taxon>Metazoa</taxon>
        <taxon>Chordata</taxon>
        <taxon>Craniata</taxon>
        <taxon>Vertebrata</taxon>
        <taxon>Euteleostomi</taxon>
        <taxon>Actinopterygii</taxon>
        <taxon>Neopterygii</taxon>
        <taxon>Teleostei</taxon>
        <taxon>Neoteleostei</taxon>
        <taxon>Acanthomorphata</taxon>
        <taxon>Ovalentaria</taxon>
        <taxon>Ambassidae</taxon>
        <taxon>Parambassis</taxon>
    </lineage>
</organism>
<dbReference type="GO" id="GO:0010557">
    <property type="term" value="P:positive regulation of macromolecule biosynthetic process"/>
    <property type="evidence" value="ECO:0007669"/>
    <property type="project" value="UniProtKB-ARBA"/>
</dbReference>
<feature type="compositionally biased region" description="Polar residues" evidence="7">
    <location>
        <begin position="69"/>
        <end position="85"/>
    </location>
</feature>
<feature type="compositionally biased region" description="Low complexity" evidence="7">
    <location>
        <begin position="149"/>
        <end position="167"/>
    </location>
</feature>